<dbReference type="AlphaFoldDB" id="A0A066YKX5"/>
<feature type="region of interest" description="Disordered" evidence="1">
    <location>
        <begin position="50"/>
        <end position="80"/>
    </location>
</feature>
<evidence type="ECO:0000313" key="2">
    <source>
        <dbReference type="EMBL" id="KDN80579.1"/>
    </source>
</evidence>
<comment type="caution">
    <text evidence="2">The sequence shown here is derived from an EMBL/GenBank/DDBJ whole genome shotgun (WGS) entry which is preliminary data.</text>
</comment>
<protein>
    <submittedName>
        <fullName evidence="2">Uncharacterized protein</fullName>
    </submittedName>
</protein>
<dbReference type="EMBL" id="JNBY01000169">
    <property type="protein sequence ID" value="KDN80579.1"/>
    <property type="molecule type" value="Genomic_DNA"/>
</dbReference>
<accession>A0A066YKX5</accession>
<keyword evidence="3" id="KW-1185">Reference proteome</keyword>
<dbReference type="RefSeq" id="WP_035870267.1">
    <property type="nucleotide sequence ID" value="NZ_KK853997.1"/>
</dbReference>
<proteinExistence type="predicted"/>
<organism evidence="2 3">
    <name type="scientific">Kitasatospora cheerisanensis KCTC 2395</name>
    <dbReference type="NCBI Taxonomy" id="1348663"/>
    <lineage>
        <taxon>Bacteria</taxon>
        <taxon>Bacillati</taxon>
        <taxon>Actinomycetota</taxon>
        <taxon>Actinomycetes</taxon>
        <taxon>Kitasatosporales</taxon>
        <taxon>Streptomycetaceae</taxon>
        <taxon>Kitasatospora</taxon>
    </lineage>
</organism>
<dbReference type="PATRIC" id="fig|1348663.4.peg.7376"/>
<gene>
    <name evidence="2" type="ORF">KCH_76280</name>
</gene>
<name>A0A066YKX5_9ACTN</name>
<dbReference type="HOGENOM" id="CLU_2585062_0_0_11"/>
<reference evidence="2 3" key="1">
    <citation type="submission" date="2014-05" db="EMBL/GenBank/DDBJ databases">
        <title>Draft Genome Sequence of Kitasatospora cheerisanensis KCTC 2395.</title>
        <authorList>
            <person name="Nam D.H."/>
        </authorList>
    </citation>
    <scope>NUCLEOTIDE SEQUENCE [LARGE SCALE GENOMIC DNA]</scope>
    <source>
        <strain evidence="2 3">KCTC 2395</strain>
    </source>
</reference>
<evidence type="ECO:0000313" key="3">
    <source>
        <dbReference type="Proteomes" id="UP000027178"/>
    </source>
</evidence>
<dbReference type="Proteomes" id="UP000027178">
    <property type="component" value="Unassembled WGS sequence"/>
</dbReference>
<sequence length="80" mass="8944">MHPGPPPGGRDDPDQTIQLALEQDRFDERCAYRHADVGHENTSTAAAAALTERQRLHDHTATTQRYGPDHDTAHQARPQH</sequence>
<evidence type="ECO:0000256" key="1">
    <source>
        <dbReference type="SAM" id="MobiDB-lite"/>
    </source>
</evidence>